<dbReference type="Proteomes" id="UP000554482">
    <property type="component" value="Unassembled WGS sequence"/>
</dbReference>
<gene>
    <name evidence="1" type="ORF">FRX31_033105</name>
</gene>
<sequence length="93" mass="10541">MYNVQHHSVQPNREMYNIRSNDMQPIPELCSIQKFLATKPSSSLPTFSNALKQAVVLFLADRRRRSSIETNKLSYCISVARVALTGIFGIPPF</sequence>
<evidence type="ECO:0000313" key="1">
    <source>
        <dbReference type="EMBL" id="KAF5177309.1"/>
    </source>
</evidence>
<keyword evidence="2" id="KW-1185">Reference proteome</keyword>
<dbReference type="EMBL" id="JABWDY010041555">
    <property type="protein sequence ID" value="KAF5177309.1"/>
    <property type="molecule type" value="Genomic_DNA"/>
</dbReference>
<organism evidence="1 2">
    <name type="scientific">Thalictrum thalictroides</name>
    <name type="common">Rue-anemone</name>
    <name type="synonym">Anemone thalictroides</name>
    <dbReference type="NCBI Taxonomy" id="46969"/>
    <lineage>
        <taxon>Eukaryota</taxon>
        <taxon>Viridiplantae</taxon>
        <taxon>Streptophyta</taxon>
        <taxon>Embryophyta</taxon>
        <taxon>Tracheophyta</taxon>
        <taxon>Spermatophyta</taxon>
        <taxon>Magnoliopsida</taxon>
        <taxon>Ranunculales</taxon>
        <taxon>Ranunculaceae</taxon>
        <taxon>Thalictroideae</taxon>
        <taxon>Thalictrum</taxon>
    </lineage>
</organism>
<accession>A0A7J6UXK8</accession>
<comment type="caution">
    <text evidence="1">The sequence shown here is derived from an EMBL/GenBank/DDBJ whole genome shotgun (WGS) entry which is preliminary data.</text>
</comment>
<protein>
    <submittedName>
        <fullName evidence="1">Uncharacterized protein</fullName>
    </submittedName>
</protein>
<name>A0A7J6UXK8_THATH</name>
<dbReference type="AlphaFoldDB" id="A0A7J6UXK8"/>
<reference evidence="1 2" key="1">
    <citation type="submission" date="2020-06" db="EMBL/GenBank/DDBJ databases">
        <title>Transcriptomic and genomic resources for Thalictrum thalictroides and T. hernandezii: Facilitating candidate gene discovery in an emerging model plant lineage.</title>
        <authorList>
            <person name="Arias T."/>
            <person name="Riano-Pachon D.M."/>
            <person name="Di Stilio V.S."/>
        </authorList>
    </citation>
    <scope>NUCLEOTIDE SEQUENCE [LARGE SCALE GENOMIC DNA]</scope>
    <source>
        <strain evidence="2">cv. WT478/WT964</strain>
        <tissue evidence="1">Leaves</tissue>
    </source>
</reference>
<evidence type="ECO:0000313" key="2">
    <source>
        <dbReference type="Proteomes" id="UP000554482"/>
    </source>
</evidence>
<proteinExistence type="predicted"/>